<keyword evidence="2" id="KW-1185">Reference proteome</keyword>
<evidence type="ECO:0000313" key="2">
    <source>
        <dbReference type="Proteomes" id="UP000828390"/>
    </source>
</evidence>
<proteinExistence type="predicted"/>
<evidence type="ECO:0000313" key="1">
    <source>
        <dbReference type="EMBL" id="KAH3882015.1"/>
    </source>
</evidence>
<dbReference type="EMBL" id="JAIWYP010000001">
    <property type="protein sequence ID" value="KAH3882015.1"/>
    <property type="molecule type" value="Genomic_DNA"/>
</dbReference>
<reference evidence="1" key="1">
    <citation type="journal article" date="2019" name="bioRxiv">
        <title>The Genome of the Zebra Mussel, Dreissena polymorpha: A Resource for Invasive Species Research.</title>
        <authorList>
            <person name="McCartney M.A."/>
            <person name="Auch B."/>
            <person name="Kono T."/>
            <person name="Mallez S."/>
            <person name="Zhang Y."/>
            <person name="Obille A."/>
            <person name="Becker A."/>
            <person name="Abrahante J.E."/>
            <person name="Garbe J."/>
            <person name="Badalamenti J.P."/>
            <person name="Herman A."/>
            <person name="Mangelson H."/>
            <person name="Liachko I."/>
            <person name="Sullivan S."/>
            <person name="Sone E.D."/>
            <person name="Koren S."/>
            <person name="Silverstein K.A.T."/>
            <person name="Beckman K.B."/>
            <person name="Gohl D.M."/>
        </authorList>
    </citation>
    <scope>NUCLEOTIDE SEQUENCE</scope>
    <source>
        <strain evidence="1">Duluth1</strain>
        <tissue evidence="1">Whole animal</tissue>
    </source>
</reference>
<gene>
    <name evidence="1" type="ORF">DPMN_005944</name>
</gene>
<dbReference type="Proteomes" id="UP000828390">
    <property type="component" value="Unassembled WGS sequence"/>
</dbReference>
<reference evidence="1" key="2">
    <citation type="submission" date="2020-11" db="EMBL/GenBank/DDBJ databases">
        <authorList>
            <person name="McCartney M.A."/>
            <person name="Auch B."/>
            <person name="Kono T."/>
            <person name="Mallez S."/>
            <person name="Becker A."/>
            <person name="Gohl D.M."/>
            <person name="Silverstein K.A.T."/>
            <person name="Koren S."/>
            <person name="Bechman K.B."/>
            <person name="Herman A."/>
            <person name="Abrahante J.E."/>
            <person name="Garbe J."/>
        </authorList>
    </citation>
    <scope>NUCLEOTIDE SEQUENCE</scope>
    <source>
        <strain evidence="1">Duluth1</strain>
        <tissue evidence="1">Whole animal</tissue>
    </source>
</reference>
<protein>
    <submittedName>
        <fullName evidence="1">Uncharacterized protein</fullName>
    </submittedName>
</protein>
<organism evidence="1 2">
    <name type="scientific">Dreissena polymorpha</name>
    <name type="common">Zebra mussel</name>
    <name type="synonym">Mytilus polymorpha</name>
    <dbReference type="NCBI Taxonomy" id="45954"/>
    <lineage>
        <taxon>Eukaryota</taxon>
        <taxon>Metazoa</taxon>
        <taxon>Spiralia</taxon>
        <taxon>Lophotrochozoa</taxon>
        <taxon>Mollusca</taxon>
        <taxon>Bivalvia</taxon>
        <taxon>Autobranchia</taxon>
        <taxon>Heteroconchia</taxon>
        <taxon>Euheterodonta</taxon>
        <taxon>Imparidentia</taxon>
        <taxon>Neoheterodontei</taxon>
        <taxon>Myida</taxon>
        <taxon>Dreissenoidea</taxon>
        <taxon>Dreissenidae</taxon>
        <taxon>Dreissena</taxon>
    </lineage>
</organism>
<dbReference type="AlphaFoldDB" id="A0A9D4RWY9"/>
<comment type="caution">
    <text evidence="1">The sequence shown here is derived from an EMBL/GenBank/DDBJ whole genome shotgun (WGS) entry which is preliminary data.</text>
</comment>
<name>A0A9D4RWY9_DREPO</name>
<sequence>MSDCEHFTRQYVACEAVTISPIDSMSDCDNKMSPIECQTATMVQYVSHQTETIVPVHRLRQWYQFVAGQTVTLVPVRRMSD</sequence>
<accession>A0A9D4RWY9</accession>